<protein>
    <submittedName>
        <fullName evidence="19">Polysaccharide biosynthesis/export family protein</fullName>
    </submittedName>
</protein>
<dbReference type="PANTHER" id="PTHR33619:SF3">
    <property type="entry name" value="POLYSACCHARIDE EXPORT PROTEIN GFCE-RELATED"/>
    <property type="match status" value="1"/>
</dbReference>
<evidence type="ECO:0000256" key="2">
    <source>
        <dbReference type="ARBA" id="ARBA00009450"/>
    </source>
</evidence>
<dbReference type="Pfam" id="PF02563">
    <property type="entry name" value="Poly_export"/>
    <property type="match status" value="1"/>
</dbReference>
<evidence type="ECO:0000256" key="13">
    <source>
        <dbReference type="ARBA" id="ARBA00023237"/>
    </source>
</evidence>
<evidence type="ECO:0000256" key="7">
    <source>
        <dbReference type="ARBA" id="ARBA00022729"/>
    </source>
</evidence>
<keyword evidence="8" id="KW-0625">Polysaccharide transport</keyword>
<evidence type="ECO:0000256" key="9">
    <source>
        <dbReference type="ARBA" id="ARBA00023065"/>
    </source>
</evidence>
<keyword evidence="15" id="KW-1133">Transmembrane helix</keyword>
<gene>
    <name evidence="19" type="ORF">RM519_03605</name>
</gene>
<feature type="domain" description="Polysaccharide export protein N-terminal" evidence="17">
    <location>
        <begin position="41"/>
        <end position="125"/>
    </location>
</feature>
<dbReference type="Pfam" id="PF22461">
    <property type="entry name" value="SLBB_2"/>
    <property type="match status" value="1"/>
</dbReference>
<reference evidence="19 20" key="1">
    <citation type="submission" date="2023-09" db="EMBL/GenBank/DDBJ databases">
        <authorList>
            <person name="Rey-Velasco X."/>
        </authorList>
    </citation>
    <scope>NUCLEOTIDE SEQUENCE [LARGE SCALE GENOMIC DNA]</scope>
    <source>
        <strain evidence="19 20">P050</strain>
    </source>
</reference>
<organism evidence="19 20">
    <name type="scientific">Urechidicola vernalis</name>
    <dbReference type="NCBI Taxonomy" id="3075600"/>
    <lineage>
        <taxon>Bacteria</taxon>
        <taxon>Pseudomonadati</taxon>
        <taxon>Bacteroidota</taxon>
        <taxon>Flavobacteriia</taxon>
        <taxon>Flavobacteriales</taxon>
        <taxon>Flavobacteriaceae</taxon>
        <taxon>Urechidicola</taxon>
    </lineage>
</organism>
<feature type="signal peptide" evidence="16">
    <location>
        <begin position="1"/>
        <end position="18"/>
    </location>
</feature>
<comment type="similarity">
    <text evidence="2">Belongs to the BexD/CtrA/VexA family.</text>
</comment>
<dbReference type="Gene3D" id="3.30.1950.10">
    <property type="entry name" value="wza like domain"/>
    <property type="match status" value="1"/>
</dbReference>
<sequence length="254" mass="28669">MKKNIVYLLIIMSLSSCLSLKKTTYFQGEPSEKSEMYKFNNEPYRVQVNDVLSVEIVSENPDLVSLFGTSEEGSGGNLYFDGYTVDRHGNIRIPYINEVNVLGYTEKEIREKIEMELKKFIKNAETFFVKVKLSGIQFLVNGEVNSPGTINLMQNQVSIIDAIASAGEIADFGNRQEVQIYRKTLNGVERYTVDLTDVAIFDSEHYYIKPNDIIYVPPLQRKNWGIGTTGLSTFTTIASIFAVLTSTILLIDNL</sequence>
<keyword evidence="20" id="KW-1185">Reference proteome</keyword>
<keyword evidence="7 16" id="KW-0732">Signal</keyword>
<keyword evidence="14" id="KW-0449">Lipoprotein</keyword>
<dbReference type="InterPro" id="IPR054765">
    <property type="entry name" value="SLBB_dom"/>
</dbReference>
<dbReference type="EMBL" id="JAVRHV010000001">
    <property type="protein sequence ID" value="MDT0552322.1"/>
    <property type="molecule type" value="Genomic_DNA"/>
</dbReference>
<comment type="caution">
    <text evidence="19">The sequence shown here is derived from an EMBL/GenBank/DDBJ whole genome shotgun (WGS) entry which is preliminary data.</text>
</comment>
<evidence type="ECO:0000256" key="14">
    <source>
        <dbReference type="ARBA" id="ARBA00023288"/>
    </source>
</evidence>
<evidence type="ECO:0000256" key="15">
    <source>
        <dbReference type="SAM" id="Phobius"/>
    </source>
</evidence>
<keyword evidence="3" id="KW-0813">Transport</keyword>
<evidence type="ECO:0000259" key="17">
    <source>
        <dbReference type="Pfam" id="PF02563"/>
    </source>
</evidence>
<comment type="subcellular location">
    <subcellularLocation>
        <location evidence="1">Cell outer membrane</location>
        <topology evidence="1">Multi-pass membrane protein</topology>
    </subcellularLocation>
</comment>
<dbReference type="RefSeq" id="WP_311592174.1">
    <property type="nucleotide sequence ID" value="NZ_JAVRHV010000001.1"/>
</dbReference>
<dbReference type="Proteomes" id="UP001252186">
    <property type="component" value="Unassembled WGS sequence"/>
</dbReference>
<name>A0ABU2Y290_9FLAO</name>
<dbReference type="InterPro" id="IPR049712">
    <property type="entry name" value="Poly_export"/>
</dbReference>
<evidence type="ECO:0000256" key="11">
    <source>
        <dbReference type="ARBA" id="ARBA00023136"/>
    </source>
</evidence>
<proteinExistence type="inferred from homology"/>
<dbReference type="InterPro" id="IPR003715">
    <property type="entry name" value="Poly_export_N"/>
</dbReference>
<evidence type="ECO:0000256" key="5">
    <source>
        <dbReference type="ARBA" id="ARBA00022597"/>
    </source>
</evidence>
<keyword evidence="12" id="KW-0564">Palmitate</keyword>
<keyword evidence="11 15" id="KW-0472">Membrane</keyword>
<dbReference type="PANTHER" id="PTHR33619">
    <property type="entry name" value="POLYSACCHARIDE EXPORT PROTEIN GFCE-RELATED"/>
    <property type="match status" value="1"/>
</dbReference>
<evidence type="ECO:0000256" key="16">
    <source>
        <dbReference type="SAM" id="SignalP"/>
    </source>
</evidence>
<keyword evidence="4" id="KW-1134">Transmembrane beta strand</keyword>
<feature type="chain" id="PRO_5045528794" evidence="16">
    <location>
        <begin position="19"/>
        <end position="254"/>
    </location>
</feature>
<feature type="domain" description="SLBB" evidence="18">
    <location>
        <begin position="138"/>
        <end position="216"/>
    </location>
</feature>
<evidence type="ECO:0000256" key="8">
    <source>
        <dbReference type="ARBA" id="ARBA00023047"/>
    </source>
</evidence>
<dbReference type="Gene3D" id="3.10.560.10">
    <property type="entry name" value="Outer membrane lipoprotein wza domain like"/>
    <property type="match status" value="1"/>
</dbReference>
<evidence type="ECO:0000256" key="1">
    <source>
        <dbReference type="ARBA" id="ARBA00004571"/>
    </source>
</evidence>
<keyword evidence="10" id="KW-0626">Porin</keyword>
<evidence type="ECO:0000256" key="4">
    <source>
        <dbReference type="ARBA" id="ARBA00022452"/>
    </source>
</evidence>
<keyword evidence="9" id="KW-0406">Ion transport</keyword>
<evidence type="ECO:0000256" key="3">
    <source>
        <dbReference type="ARBA" id="ARBA00022448"/>
    </source>
</evidence>
<evidence type="ECO:0000256" key="10">
    <source>
        <dbReference type="ARBA" id="ARBA00023114"/>
    </source>
</evidence>
<dbReference type="PROSITE" id="PS51257">
    <property type="entry name" value="PROKAR_LIPOPROTEIN"/>
    <property type="match status" value="1"/>
</dbReference>
<feature type="transmembrane region" description="Helical" evidence="15">
    <location>
        <begin position="224"/>
        <end position="251"/>
    </location>
</feature>
<evidence type="ECO:0000256" key="12">
    <source>
        <dbReference type="ARBA" id="ARBA00023139"/>
    </source>
</evidence>
<evidence type="ECO:0000256" key="6">
    <source>
        <dbReference type="ARBA" id="ARBA00022692"/>
    </source>
</evidence>
<evidence type="ECO:0000313" key="20">
    <source>
        <dbReference type="Proteomes" id="UP001252186"/>
    </source>
</evidence>
<keyword evidence="6 15" id="KW-0812">Transmembrane</keyword>
<keyword evidence="5" id="KW-0762">Sugar transport</keyword>
<evidence type="ECO:0000259" key="18">
    <source>
        <dbReference type="Pfam" id="PF22461"/>
    </source>
</evidence>
<accession>A0ABU2Y290</accession>
<evidence type="ECO:0000313" key="19">
    <source>
        <dbReference type="EMBL" id="MDT0552322.1"/>
    </source>
</evidence>
<keyword evidence="13" id="KW-0998">Cell outer membrane</keyword>